<accession>A0A0P1BMV4</accession>
<feature type="compositionally biased region" description="Polar residues" evidence="5">
    <location>
        <begin position="78"/>
        <end position="100"/>
    </location>
</feature>
<dbReference type="GO" id="GO:0043565">
    <property type="term" value="F:sequence-specific DNA binding"/>
    <property type="evidence" value="ECO:0007669"/>
    <property type="project" value="InterPro"/>
</dbReference>
<dbReference type="SUPFAM" id="SSF55785">
    <property type="entry name" value="PYP-like sensor domain (PAS domain)"/>
    <property type="match status" value="1"/>
</dbReference>
<feature type="region of interest" description="Disordered" evidence="5">
    <location>
        <begin position="1"/>
        <end position="105"/>
    </location>
</feature>
<feature type="region of interest" description="Disordered" evidence="5">
    <location>
        <begin position="585"/>
        <end position="674"/>
    </location>
</feature>
<dbReference type="GO" id="GO:0008270">
    <property type="term" value="F:zinc ion binding"/>
    <property type="evidence" value="ECO:0007669"/>
    <property type="project" value="UniProtKB-KW"/>
</dbReference>
<evidence type="ECO:0000313" key="9">
    <source>
        <dbReference type="Proteomes" id="UP000054845"/>
    </source>
</evidence>
<dbReference type="SMART" id="SM00401">
    <property type="entry name" value="ZnF_GATA"/>
    <property type="match status" value="1"/>
</dbReference>
<dbReference type="STRING" id="401625.A0A0P1BMV4"/>
<dbReference type="CDD" id="cd00202">
    <property type="entry name" value="ZnF_GATA"/>
    <property type="match status" value="1"/>
</dbReference>
<keyword evidence="3" id="KW-0862">Zinc</keyword>
<reference evidence="8 9" key="1">
    <citation type="submission" date="2014-09" db="EMBL/GenBank/DDBJ databases">
        <authorList>
            <person name="Magalhaes I.L.F."/>
            <person name="Oliveira U."/>
            <person name="Santos F.R."/>
            <person name="Vidigal T.H.D.A."/>
            <person name="Brescovit A.D."/>
            <person name="Santos A.J."/>
        </authorList>
    </citation>
    <scope>NUCLEOTIDE SEQUENCE [LARGE SCALE GENOMIC DNA]</scope>
</reference>
<feature type="region of interest" description="Disordered" evidence="5">
    <location>
        <begin position="781"/>
        <end position="807"/>
    </location>
</feature>
<dbReference type="PROSITE" id="PS50114">
    <property type="entry name" value="GATA_ZN_FINGER_2"/>
    <property type="match status" value="1"/>
</dbReference>
<evidence type="ECO:0000313" key="8">
    <source>
        <dbReference type="EMBL" id="CEH17198.1"/>
    </source>
</evidence>
<dbReference type="AlphaFoldDB" id="A0A0P1BMV4"/>
<dbReference type="Pfam" id="PF08447">
    <property type="entry name" value="PAS_3"/>
    <property type="match status" value="1"/>
</dbReference>
<evidence type="ECO:0000259" key="7">
    <source>
        <dbReference type="PROSITE" id="PS50114"/>
    </source>
</evidence>
<evidence type="ECO:0000259" key="6">
    <source>
        <dbReference type="PROSITE" id="PS50112"/>
    </source>
</evidence>
<sequence length="807" mass="85787">MQSGGYEGDGSNLSSSATPGGTSSGDDGSGKRRRMTFGGSGINSSTNASSSLAALPHQPASARLPPSDYVGSMGPPQLTAQPSQRSSQVAGQTQQKSPITPATARSLAASASAAATAAESSHAALARHRRVYSGDVHGSGGPILTSENNHGSPTGGDHAMDAHLGDLSNISPHNAFSRSTSFATQNTPSWLASGSRPVLNTSGSIGGPAHPSIQGHAASHPPGLGSQVLRGPDRASIGHNAATDFTRRKGWSARVVEELLDMVHVLDDEARFLYATPGIFQMTGWRAEELRGMPLWNYVHPEDVEDVKREFARMSTGKADMTCYYRFRRKPQTAADKRQKRADIELATAAGDSPSTSGVDSRGDSSSAEPASQRGPNRARRGASSTGSPDEDDTEEHWEIFETTGHAYVPPKPLQIDANGELNHDEIDKMLTDNLGEDGATSETNAGEKAGAGAQESPSSSSKVQYYFCSARVYPTKNVAMLDSFLELKLENERLRLLLADMDLKDGERMARRSSSRYNATDMDLKDGERMARRSSSRYNASEGHLDERKSGTDGQSQGRASLDDAAYHPDFFYKAELEAAADHRRESASSMNGAAWRRESGSDFAGHKSQPTSPPLGSNTIGNTPSSTMQRTLTSGTGVAEESEEDDDGDLGGTEDGSRKKKKPKGDEGDYVCTDCGRIDSPEWRKGPLGPKTLCNACGLRWAKKVKRSGGDPTAISNAAAKTPSKKSQAAAARAAAHAHRHAHQSTGIDIGMGVLMGQASQTATAHGAMNQIPAFMRDHSSQHLSTIQQHDMSPQHGTDLMNAHH</sequence>
<dbReference type="InterPro" id="IPR000014">
    <property type="entry name" value="PAS"/>
</dbReference>
<dbReference type="InterPro" id="IPR035965">
    <property type="entry name" value="PAS-like_dom_sf"/>
</dbReference>
<feature type="region of interest" description="Disordered" evidence="5">
    <location>
        <begin position="133"/>
        <end position="166"/>
    </location>
</feature>
<feature type="compositionally biased region" description="Basic and acidic residues" evidence="5">
    <location>
        <begin position="523"/>
        <end position="532"/>
    </location>
</feature>
<dbReference type="Proteomes" id="UP000054845">
    <property type="component" value="Unassembled WGS sequence"/>
</dbReference>
<dbReference type="CDD" id="cd00130">
    <property type="entry name" value="PAS"/>
    <property type="match status" value="1"/>
</dbReference>
<dbReference type="SMART" id="SM00091">
    <property type="entry name" value="PAS"/>
    <property type="match status" value="1"/>
</dbReference>
<feature type="compositionally biased region" description="Polar residues" evidence="5">
    <location>
        <begin position="784"/>
        <end position="798"/>
    </location>
</feature>
<dbReference type="PANTHER" id="PTHR47255:SF4">
    <property type="entry name" value="GATA ZINC FINGER DOMAIN-CONTAINING PROTEIN 12"/>
    <property type="match status" value="1"/>
</dbReference>
<feature type="compositionally biased region" description="Low complexity" evidence="5">
    <location>
        <begin position="42"/>
        <end position="55"/>
    </location>
</feature>
<dbReference type="Gene3D" id="3.30.50.10">
    <property type="entry name" value="Erythroid Transcription Factor GATA-1, subunit A"/>
    <property type="match status" value="1"/>
</dbReference>
<dbReference type="EMBL" id="CCYA01000254">
    <property type="protein sequence ID" value="CEH17198.1"/>
    <property type="molecule type" value="Genomic_DNA"/>
</dbReference>
<dbReference type="Pfam" id="PF00320">
    <property type="entry name" value="GATA"/>
    <property type="match status" value="1"/>
</dbReference>
<feature type="region of interest" description="Disordered" evidence="5">
    <location>
        <begin position="346"/>
        <end position="395"/>
    </location>
</feature>
<organism evidence="8 9">
    <name type="scientific">Ceraceosorus bombacis</name>
    <dbReference type="NCBI Taxonomy" id="401625"/>
    <lineage>
        <taxon>Eukaryota</taxon>
        <taxon>Fungi</taxon>
        <taxon>Dikarya</taxon>
        <taxon>Basidiomycota</taxon>
        <taxon>Ustilaginomycotina</taxon>
        <taxon>Exobasidiomycetes</taxon>
        <taxon>Ceraceosorales</taxon>
        <taxon>Ceraceosoraceae</taxon>
        <taxon>Ceraceosorus</taxon>
    </lineage>
</organism>
<feature type="compositionally biased region" description="Polar residues" evidence="5">
    <location>
        <begin position="610"/>
        <end position="638"/>
    </location>
</feature>
<dbReference type="PROSITE" id="PS50112">
    <property type="entry name" value="PAS"/>
    <property type="match status" value="1"/>
</dbReference>
<dbReference type="PROSITE" id="PS00344">
    <property type="entry name" value="GATA_ZN_FINGER_1"/>
    <property type="match status" value="1"/>
</dbReference>
<proteinExistence type="predicted"/>
<dbReference type="SUPFAM" id="SSF57716">
    <property type="entry name" value="Glucocorticoid receptor-like (DNA-binding domain)"/>
    <property type="match status" value="1"/>
</dbReference>
<evidence type="ECO:0000256" key="5">
    <source>
        <dbReference type="SAM" id="MobiDB-lite"/>
    </source>
</evidence>
<evidence type="ECO:0000256" key="4">
    <source>
        <dbReference type="PROSITE-ProRule" id="PRU00094"/>
    </source>
</evidence>
<feature type="region of interest" description="Disordered" evidence="5">
    <location>
        <begin position="201"/>
        <end position="236"/>
    </location>
</feature>
<feature type="domain" description="GATA-type" evidence="7">
    <location>
        <begin position="674"/>
        <end position="701"/>
    </location>
</feature>
<keyword evidence="2 4" id="KW-0863">Zinc-finger</keyword>
<dbReference type="InterPro" id="IPR052138">
    <property type="entry name" value="GATA_ZnFinger_Domain"/>
</dbReference>
<dbReference type="NCBIfam" id="TIGR00229">
    <property type="entry name" value="sensory_box"/>
    <property type="match status" value="1"/>
</dbReference>
<feature type="region of interest" description="Disordered" evidence="5">
    <location>
        <begin position="509"/>
        <end position="562"/>
    </location>
</feature>
<dbReference type="InterPro" id="IPR013655">
    <property type="entry name" value="PAS_fold_3"/>
</dbReference>
<feature type="compositionally biased region" description="Low complexity" evidence="5">
    <location>
        <begin position="14"/>
        <end position="26"/>
    </location>
</feature>
<dbReference type="GO" id="GO:0006355">
    <property type="term" value="P:regulation of DNA-templated transcription"/>
    <property type="evidence" value="ECO:0007669"/>
    <property type="project" value="InterPro"/>
</dbReference>
<feature type="domain" description="PAS" evidence="6">
    <location>
        <begin position="254"/>
        <end position="318"/>
    </location>
</feature>
<keyword evidence="9" id="KW-1185">Reference proteome</keyword>
<evidence type="ECO:0000256" key="1">
    <source>
        <dbReference type="ARBA" id="ARBA00022723"/>
    </source>
</evidence>
<name>A0A0P1BMV4_9BASI</name>
<protein>
    <submittedName>
        <fullName evidence="8">GATA-4/5/6 transcription factors</fullName>
    </submittedName>
</protein>
<evidence type="ECO:0000256" key="2">
    <source>
        <dbReference type="ARBA" id="ARBA00022771"/>
    </source>
</evidence>
<feature type="compositionally biased region" description="Polar residues" evidence="5">
    <location>
        <begin position="353"/>
        <end position="370"/>
    </location>
</feature>
<feature type="compositionally biased region" description="Acidic residues" evidence="5">
    <location>
        <begin position="642"/>
        <end position="651"/>
    </location>
</feature>
<feature type="region of interest" description="Disordered" evidence="5">
    <location>
        <begin position="434"/>
        <end position="462"/>
    </location>
</feature>
<dbReference type="Gene3D" id="3.30.450.20">
    <property type="entry name" value="PAS domain"/>
    <property type="match status" value="1"/>
</dbReference>
<evidence type="ECO:0000256" key="3">
    <source>
        <dbReference type="ARBA" id="ARBA00022833"/>
    </source>
</evidence>
<dbReference type="InterPro" id="IPR000679">
    <property type="entry name" value="Znf_GATA"/>
</dbReference>
<dbReference type="InterPro" id="IPR013088">
    <property type="entry name" value="Znf_NHR/GATA"/>
</dbReference>
<dbReference type="PANTHER" id="PTHR47255">
    <property type="entry name" value="GATA TRANSCRIPTION FACTOR 22-RELATED"/>
    <property type="match status" value="1"/>
</dbReference>
<feature type="region of interest" description="Disordered" evidence="5">
    <location>
        <begin position="707"/>
        <end position="746"/>
    </location>
</feature>
<keyword evidence="1" id="KW-0479">Metal-binding</keyword>
<dbReference type="OrthoDB" id="2162994at2759"/>